<keyword evidence="6 8" id="KW-0648">Protein biosynthesis</keyword>
<comment type="caution">
    <text evidence="8">Lacks conserved residue(s) required for the propagation of feature annotation.</text>
</comment>
<dbReference type="InterPro" id="IPR020751">
    <property type="entry name" value="aa-tRNA-synth_I_codon-bd_sub2"/>
</dbReference>
<evidence type="ECO:0000256" key="2">
    <source>
        <dbReference type="ARBA" id="ARBA00022490"/>
    </source>
</evidence>
<dbReference type="PANTHER" id="PTHR43311:SF2">
    <property type="entry name" value="GLUTAMATE--TRNA LIGASE, MITOCHONDRIAL-RELATED"/>
    <property type="match status" value="1"/>
</dbReference>
<dbReference type="PROSITE" id="PS00178">
    <property type="entry name" value="AA_TRNA_LIGASE_I"/>
    <property type="match status" value="1"/>
</dbReference>
<dbReference type="GO" id="GO:0006424">
    <property type="term" value="P:glutamyl-tRNA aminoacylation"/>
    <property type="evidence" value="ECO:0007669"/>
    <property type="project" value="UniProtKB-UniRule"/>
</dbReference>
<dbReference type="InterPro" id="IPR049940">
    <property type="entry name" value="GluQ/Sye"/>
</dbReference>
<feature type="domain" description="Aminoacyl-tRNA synthetase class I anticodon-binding" evidence="10">
    <location>
        <begin position="330"/>
        <end position="422"/>
    </location>
</feature>
<feature type="short sequence motif" description="'KMSKS' region" evidence="8">
    <location>
        <begin position="236"/>
        <end position="240"/>
    </location>
</feature>
<sequence>MSYRFAPSPTGDMHLGNLRVALLNYICAKQDQKKLLIRIEDTDKKRNIKDKDIEILKILDTFEIKYDEVYYQSNNLKYHQKIGFDLLTQKKAFNCFCTDEQLKDKKEISKQNKIPYRYDDTCLGLSDEEVLDNQNPSSIRLTKPKNNIEFTDIVKSTINFNTNEIDSFVILRTDKTPTYNFACAVDDMLMDASVVIRGEDHVSNTPKQIHIRNSIGYDSQIQYAHLPIILNSDGKKMSKRDEASSVEWLLEEGFLPSAITNYVVSLGFSAPNEIFDIQDALKWFDLQKVSKNPAKFDIDKLRFINRAHINKSDNLLLASKLGFSKPIFGEIAKFFTQEGSTLKEIKPKIDAIVSKKTSLKDYEQETEVLRTLLQKEKYEDFDELKKYLMKESGLKGMKLFKPLRYLLTGASNGPNLSDIYPLIKDVFVTE</sequence>
<evidence type="ECO:0000256" key="1">
    <source>
        <dbReference type="ARBA" id="ARBA00007894"/>
    </source>
</evidence>
<dbReference type="HAMAP" id="MF_00022">
    <property type="entry name" value="Glu_tRNA_synth_type1"/>
    <property type="match status" value="1"/>
</dbReference>
<keyword evidence="3 8" id="KW-0436">Ligase</keyword>
<dbReference type="AlphaFoldDB" id="A0A6S6SLU6"/>
<reference evidence="11" key="1">
    <citation type="submission" date="2020-01" db="EMBL/GenBank/DDBJ databases">
        <authorList>
            <person name="Meier V. D."/>
            <person name="Meier V D."/>
        </authorList>
    </citation>
    <scope>NUCLEOTIDE SEQUENCE</scope>
    <source>
        <strain evidence="11">HLG_WM_MAG_12</strain>
    </source>
</reference>
<dbReference type="SUPFAM" id="SSF48163">
    <property type="entry name" value="An anticodon-binding domain of class I aminoacyl-tRNA synthetases"/>
    <property type="match status" value="1"/>
</dbReference>
<dbReference type="InterPro" id="IPR008925">
    <property type="entry name" value="aa_tRNA-synth_I_cd-bd_sf"/>
</dbReference>
<keyword evidence="4 8" id="KW-0547">Nucleotide-binding</keyword>
<evidence type="ECO:0000256" key="4">
    <source>
        <dbReference type="ARBA" id="ARBA00022741"/>
    </source>
</evidence>
<comment type="function">
    <text evidence="8">Catalyzes the attachment of glutamate to tRNA(Glu) in a two-step reaction: glutamate is first activated by ATP to form Glu-AMP and then transferred to the acceptor end of tRNA(Glu).</text>
</comment>
<dbReference type="NCBIfam" id="TIGR00464">
    <property type="entry name" value="gltX_bact"/>
    <property type="match status" value="1"/>
</dbReference>
<dbReference type="EMBL" id="CACVAW010000010">
    <property type="protein sequence ID" value="CAA6803925.1"/>
    <property type="molecule type" value="Genomic_DNA"/>
</dbReference>
<evidence type="ECO:0000256" key="5">
    <source>
        <dbReference type="ARBA" id="ARBA00022840"/>
    </source>
</evidence>
<evidence type="ECO:0000256" key="8">
    <source>
        <dbReference type="HAMAP-Rule" id="MF_00022"/>
    </source>
</evidence>
<dbReference type="GO" id="GO:0005829">
    <property type="term" value="C:cytosol"/>
    <property type="evidence" value="ECO:0007669"/>
    <property type="project" value="TreeGrafter"/>
</dbReference>
<dbReference type="EC" id="6.1.1.17" evidence="8"/>
<evidence type="ECO:0000259" key="10">
    <source>
        <dbReference type="Pfam" id="PF19269"/>
    </source>
</evidence>
<dbReference type="InterPro" id="IPR020058">
    <property type="entry name" value="Glu/Gln-tRNA-synth_Ib_cat-dom"/>
</dbReference>
<comment type="subcellular location">
    <subcellularLocation>
        <location evidence="8">Cytoplasm</location>
    </subcellularLocation>
</comment>
<feature type="binding site" evidence="8">
    <location>
        <position position="239"/>
    </location>
    <ligand>
        <name>ATP</name>
        <dbReference type="ChEBI" id="CHEBI:30616"/>
    </ligand>
</feature>
<dbReference type="Gene3D" id="3.40.50.620">
    <property type="entry name" value="HUPs"/>
    <property type="match status" value="1"/>
</dbReference>
<accession>A0A6S6SLU6</accession>
<evidence type="ECO:0000256" key="6">
    <source>
        <dbReference type="ARBA" id="ARBA00022917"/>
    </source>
</evidence>
<feature type="domain" description="Glutamyl/glutaminyl-tRNA synthetase class Ib catalytic" evidence="9">
    <location>
        <begin position="4"/>
        <end position="302"/>
    </location>
</feature>
<evidence type="ECO:0000313" key="11">
    <source>
        <dbReference type="EMBL" id="CAA6803925.1"/>
    </source>
</evidence>
<dbReference type="InterPro" id="IPR004527">
    <property type="entry name" value="Glu-tRNA-ligase_bac/mito"/>
</dbReference>
<organism evidence="11">
    <name type="scientific">uncultured Campylobacterales bacterium</name>
    <dbReference type="NCBI Taxonomy" id="352960"/>
    <lineage>
        <taxon>Bacteria</taxon>
        <taxon>Pseudomonadati</taxon>
        <taxon>Campylobacterota</taxon>
        <taxon>Epsilonproteobacteria</taxon>
        <taxon>Campylobacterales</taxon>
        <taxon>environmental samples</taxon>
    </lineage>
</organism>
<keyword evidence="7 8" id="KW-0030">Aminoacyl-tRNA synthetase</keyword>
<dbReference type="InterPro" id="IPR000924">
    <property type="entry name" value="Glu/Gln-tRNA-synth"/>
</dbReference>
<dbReference type="PRINTS" id="PR00987">
    <property type="entry name" value="TRNASYNTHGLU"/>
</dbReference>
<dbReference type="PANTHER" id="PTHR43311">
    <property type="entry name" value="GLUTAMATE--TRNA LIGASE"/>
    <property type="match status" value="1"/>
</dbReference>
<dbReference type="Gene3D" id="1.10.10.350">
    <property type="match status" value="1"/>
</dbReference>
<protein>
    <recommendedName>
        <fullName evidence="8">Glutamate--tRNA ligase</fullName>
        <ecNumber evidence="8">6.1.1.17</ecNumber>
    </recommendedName>
    <alternativeName>
        <fullName evidence="8">Glutamyl-tRNA synthetase</fullName>
        <shortName evidence="8">GluRS</shortName>
    </alternativeName>
</protein>
<comment type="catalytic activity">
    <reaction evidence="8">
        <text>tRNA(Glu) + L-glutamate + ATP = L-glutamyl-tRNA(Glu) + AMP + diphosphate</text>
        <dbReference type="Rhea" id="RHEA:23540"/>
        <dbReference type="Rhea" id="RHEA-COMP:9663"/>
        <dbReference type="Rhea" id="RHEA-COMP:9680"/>
        <dbReference type="ChEBI" id="CHEBI:29985"/>
        <dbReference type="ChEBI" id="CHEBI:30616"/>
        <dbReference type="ChEBI" id="CHEBI:33019"/>
        <dbReference type="ChEBI" id="CHEBI:78442"/>
        <dbReference type="ChEBI" id="CHEBI:78520"/>
        <dbReference type="ChEBI" id="CHEBI:456215"/>
        <dbReference type="EC" id="6.1.1.17"/>
    </reaction>
</comment>
<dbReference type="SUPFAM" id="SSF52374">
    <property type="entry name" value="Nucleotidylyl transferase"/>
    <property type="match status" value="1"/>
</dbReference>
<comment type="similarity">
    <text evidence="1 8">Belongs to the class-I aminoacyl-tRNA synthetase family. Glutamate--tRNA ligase type 1 subfamily.</text>
</comment>
<proteinExistence type="inferred from homology"/>
<dbReference type="GO" id="GO:0005524">
    <property type="term" value="F:ATP binding"/>
    <property type="evidence" value="ECO:0007669"/>
    <property type="project" value="UniProtKB-UniRule"/>
</dbReference>
<dbReference type="InterPro" id="IPR001412">
    <property type="entry name" value="aa-tRNA-synth_I_CS"/>
</dbReference>
<evidence type="ECO:0000256" key="7">
    <source>
        <dbReference type="ARBA" id="ARBA00023146"/>
    </source>
</evidence>
<dbReference type="InterPro" id="IPR014729">
    <property type="entry name" value="Rossmann-like_a/b/a_fold"/>
</dbReference>
<dbReference type="Pfam" id="PF00749">
    <property type="entry name" value="tRNA-synt_1c"/>
    <property type="match status" value="1"/>
</dbReference>
<dbReference type="Pfam" id="PF19269">
    <property type="entry name" value="Anticodon_2"/>
    <property type="match status" value="1"/>
</dbReference>
<dbReference type="GO" id="GO:0004818">
    <property type="term" value="F:glutamate-tRNA ligase activity"/>
    <property type="evidence" value="ECO:0007669"/>
    <property type="project" value="UniProtKB-UniRule"/>
</dbReference>
<evidence type="ECO:0000259" key="9">
    <source>
        <dbReference type="Pfam" id="PF00749"/>
    </source>
</evidence>
<keyword evidence="5 8" id="KW-0067">ATP-binding</keyword>
<comment type="subunit">
    <text evidence="8">Monomer.</text>
</comment>
<name>A0A6S6SLU6_9BACT</name>
<gene>
    <name evidence="8" type="primary">gltX</name>
    <name evidence="11" type="ORF">HELGO_WM2718</name>
</gene>
<feature type="short sequence motif" description="'HIGH' region" evidence="8">
    <location>
        <begin position="7"/>
        <end position="17"/>
    </location>
</feature>
<evidence type="ECO:0000256" key="3">
    <source>
        <dbReference type="ARBA" id="ARBA00022598"/>
    </source>
</evidence>
<dbReference type="GO" id="GO:0000049">
    <property type="term" value="F:tRNA binding"/>
    <property type="evidence" value="ECO:0007669"/>
    <property type="project" value="InterPro"/>
</dbReference>
<keyword evidence="2 8" id="KW-0963">Cytoplasm</keyword>
<dbReference type="InterPro" id="IPR045462">
    <property type="entry name" value="aa-tRNA-synth_I_cd-bd"/>
</dbReference>